<comment type="caution">
    <text evidence="1">The sequence shown here is derived from an EMBL/GenBank/DDBJ whole genome shotgun (WGS) entry which is preliminary data.</text>
</comment>
<reference evidence="1" key="2">
    <citation type="submission" date="2021-03" db="EMBL/GenBank/DDBJ databases">
        <authorList>
            <person name="Artuso I."/>
            <person name="Turrini P."/>
            <person name="Pirolo M."/>
            <person name="Lugli G.A."/>
            <person name="Ventura M."/>
            <person name="Visca P."/>
        </authorList>
    </citation>
    <scope>NUCLEOTIDE SEQUENCE</scope>
    <source>
        <strain evidence="1">LMG 26462</strain>
    </source>
</reference>
<evidence type="ECO:0000313" key="1">
    <source>
        <dbReference type="EMBL" id="MBT1154374.1"/>
    </source>
</evidence>
<sequence length="362" mass="36493">MASLSAILQLVDLATGESSYGSYANWGEVADFNFSALEDAVGEVTSKTLSSSNVTLTADEERSLLIKLSGTLSANVEVRTNDRKGFWFVTNDTTGDFTVTFKTTSGTGIVVPQAGRAILVSDGTNVLRMMNVGAGGSASRPVYASKSGSYTALQSDDGAIHEYSATATVSFKPAALLGAGWTYVVRANGGIVTLDPNASELVNGATTLAIADGTSAIIVCTGTAFRVIVILSSVGNVNLPASDDGAALGSTSLKWSDLFLASGGVINWASGDVTVTHSSNALAFAGASSGYSFDAALSITGAASATTTVTAGTDMIATSGIYTRATSGTISIRPGGAADTTNAFTIDSSGNATINGTLTVTG</sequence>
<organism evidence="1 2">
    <name type="scientific">Aminobacter anthyllidis</name>
    <dbReference type="NCBI Taxonomy" id="1035067"/>
    <lineage>
        <taxon>Bacteria</taxon>
        <taxon>Pseudomonadati</taxon>
        <taxon>Pseudomonadota</taxon>
        <taxon>Alphaproteobacteria</taxon>
        <taxon>Hyphomicrobiales</taxon>
        <taxon>Phyllobacteriaceae</taxon>
        <taxon>Aminobacter</taxon>
    </lineage>
</organism>
<gene>
    <name evidence="1" type="ORF">J1C56_02085</name>
</gene>
<dbReference type="EMBL" id="JAFLWW010000001">
    <property type="protein sequence ID" value="MBT1154374.1"/>
    <property type="molecule type" value="Genomic_DNA"/>
</dbReference>
<dbReference type="AlphaFoldDB" id="A0A9X1A6X6"/>
<dbReference type="RefSeq" id="WP_214385532.1">
    <property type="nucleotide sequence ID" value="NZ_JAFLWW010000001.1"/>
</dbReference>
<dbReference type="Proteomes" id="UP001138921">
    <property type="component" value="Unassembled WGS sequence"/>
</dbReference>
<evidence type="ECO:0000313" key="2">
    <source>
        <dbReference type="Proteomes" id="UP001138921"/>
    </source>
</evidence>
<name>A0A9X1A6X6_9HYPH</name>
<reference evidence="1" key="1">
    <citation type="journal article" date="2021" name="Microorganisms">
        <title>Phylogenomic Reconstruction and Metabolic Potential of the Genus Aminobacter.</title>
        <authorList>
            <person name="Artuso I."/>
            <person name="Turrini P."/>
            <person name="Pirolo M."/>
            <person name="Lugli G.A."/>
            <person name="Ventura M."/>
            <person name="Visca P."/>
        </authorList>
    </citation>
    <scope>NUCLEOTIDE SEQUENCE</scope>
    <source>
        <strain evidence="1">LMG 26462</strain>
    </source>
</reference>
<protein>
    <submittedName>
        <fullName evidence="1">Uncharacterized protein</fullName>
    </submittedName>
</protein>
<accession>A0A9X1A6X6</accession>
<keyword evidence="2" id="KW-1185">Reference proteome</keyword>
<proteinExistence type="predicted"/>